<evidence type="ECO:0000259" key="15">
    <source>
        <dbReference type="SMART" id="SM00918"/>
    </source>
</evidence>
<evidence type="ECO:0000256" key="2">
    <source>
        <dbReference type="ARBA" id="ARBA00008685"/>
    </source>
</evidence>
<keyword evidence="8" id="KW-0675">Receptor</keyword>
<reference evidence="16" key="2">
    <citation type="journal article" date="2018" name="Environ. Sci. Technol.">
        <title>The Toxicogenome of Hyalella azteca: A Model for Sediment Ecotoxicology and Evolutionary Toxicology.</title>
        <authorList>
            <person name="Poynton H.C."/>
            <person name="Hasenbein S."/>
            <person name="Benoit J.B."/>
            <person name="Sepulveda M.S."/>
            <person name="Poelchau M.F."/>
            <person name="Hughes D.S.T."/>
            <person name="Murali S.C."/>
            <person name="Chen S."/>
            <person name="Glastad K.M."/>
            <person name="Goodisman M.A.D."/>
            <person name="Werren J.H."/>
            <person name="Vineis J.H."/>
            <person name="Bowen J.L."/>
            <person name="Friedrich M."/>
            <person name="Jones J."/>
            <person name="Robertson H.M."/>
            <person name="Feyereisen R."/>
            <person name="Mechler-Hickson A."/>
            <person name="Mathers N."/>
            <person name="Lee C.E."/>
            <person name="Colbourne J.K."/>
            <person name="Biales A."/>
            <person name="Johnston J.S."/>
            <person name="Wellborn G.A."/>
            <person name="Rosendale A.J."/>
            <person name="Cridge A.G."/>
            <person name="Munoz-Torres M.C."/>
            <person name="Bain P.A."/>
            <person name="Manny A.R."/>
            <person name="Major K.M."/>
            <person name="Lambert F.N."/>
            <person name="Vulpe C.D."/>
            <person name="Tuck P."/>
            <person name="Blalock B.J."/>
            <person name="Lin Y.Y."/>
            <person name="Smith M.E."/>
            <person name="Ochoa-Acuna H."/>
            <person name="Chen M.M."/>
            <person name="Childers C.P."/>
            <person name="Qu J."/>
            <person name="Dugan S."/>
            <person name="Lee S.L."/>
            <person name="Chao H."/>
            <person name="Dinh H."/>
            <person name="Han Y."/>
            <person name="Doddapaneni H."/>
            <person name="Worley K.C."/>
            <person name="Muzny D.M."/>
            <person name="Gibbs R.A."/>
            <person name="Richards S."/>
        </authorList>
    </citation>
    <scope>NUCLEOTIDE SEQUENCE</scope>
    <source>
        <strain evidence="16">HAZT.00-mixed</strain>
        <tissue evidence="16">Whole organism</tissue>
    </source>
</reference>
<organism evidence="16">
    <name type="scientific">Hyalella azteca</name>
    <name type="common">Amphipod</name>
    <dbReference type="NCBI Taxonomy" id="294128"/>
    <lineage>
        <taxon>Eukaryota</taxon>
        <taxon>Metazoa</taxon>
        <taxon>Ecdysozoa</taxon>
        <taxon>Arthropoda</taxon>
        <taxon>Crustacea</taxon>
        <taxon>Multicrustacea</taxon>
        <taxon>Malacostraca</taxon>
        <taxon>Eumalacostraca</taxon>
        <taxon>Peracarida</taxon>
        <taxon>Amphipoda</taxon>
        <taxon>Senticaudata</taxon>
        <taxon>Talitrida</taxon>
        <taxon>Talitroidea</taxon>
        <taxon>Hyalellidae</taxon>
        <taxon>Hyalella</taxon>
    </lineage>
</organism>
<dbReference type="InterPro" id="IPR019594">
    <property type="entry name" value="Glu/Gly-bd"/>
</dbReference>
<proteinExistence type="inferred from homology"/>
<evidence type="ECO:0000256" key="6">
    <source>
        <dbReference type="ARBA" id="ARBA00023065"/>
    </source>
</evidence>
<evidence type="ECO:0000256" key="7">
    <source>
        <dbReference type="ARBA" id="ARBA00023136"/>
    </source>
</evidence>
<accession>A0A6A0GYE0</accession>
<keyword evidence="3" id="KW-0813">Transport</keyword>
<dbReference type="InterPro" id="IPR001320">
    <property type="entry name" value="Iontro_rcpt_C"/>
</dbReference>
<dbReference type="FunFam" id="1.10.287.70:FF:000143">
    <property type="entry name" value="Probable glutamate receptor"/>
    <property type="match status" value="1"/>
</dbReference>
<comment type="caution">
    <text evidence="16">The sequence shown here is derived from an EMBL/GenBank/DDBJ whole genome shotgun (WGS) entry which is preliminary data.</text>
</comment>
<dbReference type="EMBL" id="JQDR03011482">
    <property type="protein sequence ID" value="KAA0192676.1"/>
    <property type="molecule type" value="Genomic_DNA"/>
</dbReference>
<dbReference type="GO" id="GO:0016020">
    <property type="term" value="C:membrane"/>
    <property type="evidence" value="ECO:0007669"/>
    <property type="project" value="UniProtKB-SubCell"/>
</dbReference>
<evidence type="ECO:0000256" key="8">
    <source>
        <dbReference type="ARBA" id="ARBA00023170"/>
    </source>
</evidence>
<evidence type="ECO:0000256" key="13">
    <source>
        <dbReference type="SAM" id="Phobius"/>
    </source>
</evidence>
<dbReference type="GO" id="GO:0015276">
    <property type="term" value="F:ligand-gated monoatomic ion channel activity"/>
    <property type="evidence" value="ECO:0007669"/>
    <property type="project" value="InterPro"/>
</dbReference>
<evidence type="ECO:0000259" key="14">
    <source>
        <dbReference type="SMART" id="SM00079"/>
    </source>
</evidence>
<keyword evidence="7 13" id="KW-0472">Membrane</keyword>
<name>A0A6A0GYE0_HYAAZ</name>
<reference evidence="16" key="1">
    <citation type="submission" date="2014-08" db="EMBL/GenBank/DDBJ databases">
        <authorList>
            <person name="Murali S."/>
            <person name="Richards S."/>
            <person name="Bandaranaike D."/>
            <person name="Bellair M."/>
            <person name="Blankenburg K."/>
            <person name="Chao H."/>
            <person name="Dinh H."/>
            <person name="Doddapaneni H."/>
            <person name="Dugan-Rocha S."/>
            <person name="Elkadiri S."/>
            <person name="Gnanaolivu R."/>
            <person name="Hughes D."/>
            <person name="Lee S."/>
            <person name="Li M."/>
            <person name="Ming W."/>
            <person name="Munidasa M."/>
            <person name="Muniz J."/>
            <person name="Nguyen L."/>
            <person name="Osuji N."/>
            <person name="Pu L.-L."/>
            <person name="Puazo M."/>
            <person name="Skinner E."/>
            <person name="Qu C."/>
            <person name="Quiroz J."/>
            <person name="Raj R."/>
            <person name="Weissenberger G."/>
            <person name="Xin Y."/>
            <person name="Zou X."/>
            <person name="Han Y."/>
            <person name="Worley K."/>
            <person name="Muzny D."/>
            <person name="Gibbs R."/>
        </authorList>
    </citation>
    <scope>NUCLEOTIDE SEQUENCE</scope>
    <source>
        <strain evidence="16">HAZT.00-mixed</strain>
        <tissue evidence="16">Whole organism</tissue>
    </source>
</reference>
<feature type="domain" description="Ionotropic glutamate receptor C-terminal" evidence="14">
    <location>
        <begin position="34"/>
        <end position="227"/>
    </location>
</feature>
<dbReference type="Gene3D" id="1.10.287.70">
    <property type="match status" value="1"/>
</dbReference>
<dbReference type="InterPro" id="IPR015683">
    <property type="entry name" value="Ionotropic_Glu_rcpt"/>
</dbReference>
<keyword evidence="10" id="KW-1071">Ligand-gated ion channel</keyword>
<keyword evidence="5 13" id="KW-1133">Transmembrane helix</keyword>
<keyword evidence="11" id="KW-0407">Ion channel</keyword>
<evidence type="ECO:0000256" key="11">
    <source>
        <dbReference type="ARBA" id="ARBA00023303"/>
    </source>
</evidence>
<keyword evidence="4 13" id="KW-0812">Transmembrane</keyword>
<feature type="transmembrane region" description="Helical" evidence="13">
    <location>
        <begin position="223"/>
        <end position="245"/>
    </location>
</feature>
<sequence>PPTPYPRYTPRPPPTTCPPGLPPSYTPPGLPLHLVPQASPYTMFRESAETLVGNHRYEGFCVDLITEIAAMLGFNFTIEIAPDGQHGKYNAEQQRWTGLVGELLEQRADLAIGDLTITYDREQAVDFTTPWMNLGISILYWKASKKPPKLFSFLSPLSIDVWLYIVTLSVLDIRLTPYEFVDRSPENNQFSLSNSLWFTLGSLLQQSTEQMPKAASTRLIAGLWWFFTLIMISSYTANLAAFLTVERMVSPIESAEDLAAQTKI</sequence>
<feature type="non-terminal residue" evidence="16">
    <location>
        <position position="1"/>
    </location>
</feature>
<feature type="non-terminal residue" evidence="16">
    <location>
        <position position="264"/>
    </location>
</feature>
<feature type="region of interest" description="Disordered" evidence="12">
    <location>
        <begin position="1"/>
        <end position="29"/>
    </location>
</feature>
<evidence type="ECO:0000256" key="5">
    <source>
        <dbReference type="ARBA" id="ARBA00022989"/>
    </source>
</evidence>
<protein>
    <submittedName>
        <fullName evidence="16">Uncharacterized protein</fullName>
    </submittedName>
</protein>
<evidence type="ECO:0000256" key="1">
    <source>
        <dbReference type="ARBA" id="ARBA00004141"/>
    </source>
</evidence>
<dbReference type="AlphaFoldDB" id="A0A6A0GYE0"/>
<evidence type="ECO:0000256" key="12">
    <source>
        <dbReference type="SAM" id="MobiDB-lite"/>
    </source>
</evidence>
<dbReference type="Gene3D" id="3.40.190.10">
    <property type="entry name" value="Periplasmic binding protein-like II"/>
    <property type="match status" value="1"/>
</dbReference>
<evidence type="ECO:0000313" key="16">
    <source>
        <dbReference type="EMBL" id="KAA0192676.1"/>
    </source>
</evidence>
<dbReference type="Proteomes" id="UP000711488">
    <property type="component" value="Unassembled WGS sequence"/>
</dbReference>
<evidence type="ECO:0000256" key="10">
    <source>
        <dbReference type="ARBA" id="ARBA00023286"/>
    </source>
</evidence>
<keyword evidence="6" id="KW-0406">Ion transport</keyword>
<evidence type="ECO:0000256" key="4">
    <source>
        <dbReference type="ARBA" id="ARBA00022692"/>
    </source>
</evidence>
<comment type="similarity">
    <text evidence="2">Belongs to the glutamate-gated ion channel (TC 1.A.10.1) family.</text>
</comment>
<keyword evidence="9" id="KW-0325">Glycoprotein</keyword>
<evidence type="ECO:0000256" key="9">
    <source>
        <dbReference type="ARBA" id="ARBA00023180"/>
    </source>
</evidence>
<dbReference type="SMART" id="SM00079">
    <property type="entry name" value="PBPe"/>
    <property type="match status" value="1"/>
</dbReference>
<gene>
    <name evidence="16" type="ORF">HAZT_HAZT003696</name>
</gene>
<evidence type="ECO:0000256" key="3">
    <source>
        <dbReference type="ARBA" id="ARBA00022448"/>
    </source>
</evidence>
<dbReference type="SUPFAM" id="SSF53850">
    <property type="entry name" value="Periplasmic binding protein-like II"/>
    <property type="match status" value="1"/>
</dbReference>
<dbReference type="SMART" id="SM00918">
    <property type="entry name" value="Lig_chan-Glu_bd"/>
    <property type="match status" value="1"/>
</dbReference>
<feature type="domain" description="Ionotropic glutamate receptor L-glutamate and glycine-binding" evidence="15">
    <location>
        <begin position="40"/>
        <end position="105"/>
    </location>
</feature>
<comment type="subcellular location">
    <subcellularLocation>
        <location evidence="1">Membrane</location>
        <topology evidence="1">Multi-pass membrane protein</topology>
    </subcellularLocation>
</comment>
<dbReference type="PANTHER" id="PTHR18966">
    <property type="entry name" value="IONOTROPIC GLUTAMATE RECEPTOR"/>
    <property type="match status" value="1"/>
</dbReference>
<dbReference type="Pfam" id="PF10613">
    <property type="entry name" value="Lig_chan-Glu_bd"/>
    <property type="match status" value="1"/>
</dbReference>
<dbReference type="FunFam" id="3.40.190.10:FF:000178">
    <property type="entry name" value="Glutamate receptor subunit"/>
    <property type="match status" value="1"/>
</dbReference>
<dbReference type="Pfam" id="PF00060">
    <property type="entry name" value="Lig_chan"/>
    <property type="match status" value="1"/>
</dbReference>
<reference evidence="16" key="3">
    <citation type="submission" date="2019-06" db="EMBL/GenBank/DDBJ databases">
        <authorList>
            <person name="Poynton C."/>
            <person name="Hasenbein S."/>
            <person name="Benoit J.B."/>
            <person name="Sepulveda M.S."/>
            <person name="Poelchau M.F."/>
            <person name="Murali S.C."/>
            <person name="Chen S."/>
            <person name="Glastad K.M."/>
            <person name="Werren J.H."/>
            <person name="Vineis J.H."/>
            <person name="Bowen J.L."/>
            <person name="Friedrich M."/>
            <person name="Jones J."/>
            <person name="Robertson H.M."/>
            <person name="Feyereisen R."/>
            <person name="Mechler-Hickson A."/>
            <person name="Mathers N."/>
            <person name="Lee C.E."/>
            <person name="Colbourne J.K."/>
            <person name="Biales A."/>
            <person name="Johnston J.S."/>
            <person name="Wellborn G.A."/>
            <person name="Rosendale A.J."/>
            <person name="Cridge A.G."/>
            <person name="Munoz-Torres M.C."/>
            <person name="Bain P.A."/>
            <person name="Manny A.R."/>
            <person name="Major K.M."/>
            <person name="Lambert F.N."/>
            <person name="Vulpe C.D."/>
            <person name="Tuck P."/>
            <person name="Blalock B.J."/>
            <person name="Lin Y.-Y."/>
            <person name="Smith M.E."/>
            <person name="Ochoa-Acuna H."/>
            <person name="Chen M.-J.M."/>
            <person name="Childers C.P."/>
            <person name="Qu J."/>
            <person name="Dugan S."/>
            <person name="Lee S.L."/>
            <person name="Chao H."/>
            <person name="Dinh H."/>
            <person name="Han Y."/>
            <person name="Doddapaneni H."/>
            <person name="Worley K.C."/>
            <person name="Muzny D.M."/>
            <person name="Gibbs R.A."/>
            <person name="Richards S."/>
        </authorList>
    </citation>
    <scope>NUCLEOTIDE SEQUENCE</scope>
    <source>
        <strain evidence="16">HAZT.00-mixed</strain>
        <tissue evidence="16">Whole organism</tissue>
    </source>
</reference>